<keyword evidence="5 10" id="KW-0472">Membrane</keyword>
<feature type="transmembrane region" description="Helical" evidence="10">
    <location>
        <begin position="7"/>
        <end position="25"/>
    </location>
</feature>
<dbReference type="STRING" id="585529.HMPREF0291_10953"/>
<gene>
    <name evidence="10" type="primary">fluC</name>
    <name evidence="10" type="synonym">crcB</name>
    <name evidence="11" type="ORF">HMPREF0291_10953</name>
</gene>
<dbReference type="GO" id="GO:0062054">
    <property type="term" value="F:fluoride channel activity"/>
    <property type="evidence" value="ECO:0007669"/>
    <property type="project" value="UniProtKB-UniRule"/>
</dbReference>
<evidence type="ECO:0000256" key="1">
    <source>
        <dbReference type="ARBA" id="ARBA00004651"/>
    </source>
</evidence>
<comment type="activity regulation">
    <text evidence="10">Na(+) is not transported, but it plays an essential structural role and its presence is essential for fluoride channel function.</text>
</comment>
<dbReference type="HAMAP" id="MF_00454">
    <property type="entry name" value="FluC"/>
    <property type="match status" value="1"/>
</dbReference>
<keyword evidence="10" id="KW-0406">Ion transport</keyword>
<name>D7WBU4_9CORY</name>
<feature type="binding site" evidence="10">
    <location>
        <position position="69"/>
    </location>
    <ligand>
        <name>Na(+)</name>
        <dbReference type="ChEBI" id="CHEBI:29101"/>
        <note>structural</note>
    </ligand>
</feature>
<dbReference type="RefSeq" id="WP_005288775.1">
    <property type="nucleotide sequence ID" value="NZ_CM000961.1"/>
</dbReference>
<comment type="caution">
    <text evidence="11">The sequence shown here is derived from an EMBL/GenBank/DDBJ whole genome shotgun (WGS) entry which is preliminary data.</text>
</comment>
<reference evidence="11" key="1">
    <citation type="submission" date="2010-06" db="EMBL/GenBank/DDBJ databases">
        <authorList>
            <person name="Muzny D."/>
            <person name="Qin X."/>
            <person name="Buhay C."/>
            <person name="Dugan-Rocha S."/>
            <person name="Ding Y."/>
            <person name="Chen G."/>
            <person name="Hawes A."/>
            <person name="Holder M."/>
            <person name="Jhangiani S."/>
            <person name="Johnson A."/>
            <person name="Khan Z."/>
            <person name="Li Z."/>
            <person name="Liu W."/>
            <person name="Liu X."/>
            <person name="Perez L."/>
            <person name="Shen H."/>
            <person name="Wang Q."/>
            <person name="Watt J."/>
            <person name="Xi L."/>
            <person name="Xin Y."/>
            <person name="Zhou J."/>
            <person name="Deng J."/>
            <person name="Jiang H."/>
            <person name="Liu Y."/>
            <person name="Qu J."/>
            <person name="Song X.-Z."/>
            <person name="Zhang L."/>
            <person name="Villasana D."/>
            <person name="Johnson A."/>
            <person name="Liu J."/>
            <person name="Liyanage D."/>
            <person name="Lorensuhewa L."/>
            <person name="Robinson T."/>
            <person name="Song A."/>
            <person name="Song B.-B."/>
            <person name="Dinh H."/>
            <person name="Thornton R."/>
            <person name="Coyle M."/>
            <person name="Francisco L."/>
            <person name="Jackson L."/>
            <person name="Javaid M."/>
            <person name="Korchina V."/>
            <person name="Kovar C."/>
            <person name="Mata R."/>
            <person name="Mathew T."/>
            <person name="Ngo R."/>
            <person name="Nguyen L."/>
            <person name="Nguyen N."/>
            <person name="Okwuonu G."/>
            <person name="Ongeri F."/>
            <person name="Pham C."/>
            <person name="Simmons D."/>
            <person name="Wilczek-Boney K."/>
            <person name="Hale W."/>
            <person name="Jakkamsetti A."/>
            <person name="Pham P."/>
            <person name="Ruth R."/>
            <person name="San Lucas F."/>
            <person name="Warren J."/>
            <person name="Zhang J."/>
            <person name="Zhao Z."/>
            <person name="Zhou C."/>
            <person name="Zhu D."/>
            <person name="Lee S."/>
            <person name="Bess C."/>
            <person name="Blankenburg K."/>
            <person name="Forbes L."/>
            <person name="Fu Q."/>
            <person name="Gubbala S."/>
            <person name="Hirani K."/>
            <person name="Jayaseelan J.C."/>
            <person name="Lara F."/>
            <person name="Munidasa M."/>
            <person name="Palculict T."/>
            <person name="Patil S."/>
            <person name="Pu L.-L."/>
            <person name="Saada N."/>
            <person name="Tang L."/>
            <person name="Weissenberger G."/>
            <person name="Zhu Y."/>
            <person name="Hemphill L."/>
            <person name="Shang Y."/>
            <person name="Youmans B."/>
            <person name="Ayvaz T."/>
            <person name="Ross M."/>
            <person name="Santibanez J."/>
            <person name="Aqrawi P."/>
            <person name="Gross S."/>
            <person name="Joshi V."/>
            <person name="Fowler G."/>
            <person name="Nazareth L."/>
            <person name="Reid J."/>
            <person name="Worley K."/>
            <person name="Petrosino J."/>
            <person name="Highlander S."/>
            <person name="Gibbs R."/>
        </authorList>
    </citation>
    <scope>NUCLEOTIDE SEQUENCE [LARGE SCALE GENOMIC DNA]</scope>
    <source>
        <strain evidence="11">ATCC 33030</strain>
    </source>
</reference>
<evidence type="ECO:0000256" key="3">
    <source>
        <dbReference type="ARBA" id="ARBA00022692"/>
    </source>
</evidence>
<keyword evidence="10" id="KW-0915">Sodium</keyword>
<keyword evidence="10" id="KW-0479">Metal-binding</keyword>
<comment type="catalytic activity">
    <reaction evidence="8">
        <text>fluoride(in) = fluoride(out)</text>
        <dbReference type="Rhea" id="RHEA:76159"/>
        <dbReference type="ChEBI" id="CHEBI:17051"/>
    </reaction>
    <physiologicalReaction direction="left-to-right" evidence="8">
        <dbReference type="Rhea" id="RHEA:76160"/>
    </physiologicalReaction>
</comment>
<evidence type="ECO:0000256" key="10">
    <source>
        <dbReference type="HAMAP-Rule" id="MF_00454"/>
    </source>
</evidence>
<keyword evidence="12" id="KW-1185">Reference proteome</keyword>
<keyword evidence="6 10" id="KW-0407">Ion channel</keyword>
<keyword evidence="10" id="KW-0813">Transport</keyword>
<dbReference type="EMBL" id="ACLJ02000002">
    <property type="protein sequence ID" value="EFK54573.1"/>
    <property type="molecule type" value="Genomic_DNA"/>
</dbReference>
<evidence type="ECO:0000313" key="12">
    <source>
        <dbReference type="Proteomes" id="UP000004208"/>
    </source>
</evidence>
<dbReference type="HOGENOM" id="CLU_114342_1_3_11"/>
<comment type="similarity">
    <text evidence="7 10">Belongs to the fluoride channel Fluc/FEX (TC 1.A.43) family.</text>
</comment>
<dbReference type="InterPro" id="IPR003691">
    <property type="entry name" value="FluC"/>
</dbReference>
<feature type="binding site" evidence="10">
    <location>
        <position position="66"/>
    </location>
    <ligand>
        <name>Na(+)</name>
        <dbReference type="ChEBI" id="CHEBI:29101"/>
        <note>structural</note>
    </ligand>
</feature>
<keyword evidence="4 10" id="KW-1133">Transmembrane helix</keyword>
<dbReference type="GO" id="GO:0046872">
    <property type="term" value="F:metal ion binding"/>
    <property type="evidence" value="ECO:0007669"/>
    <property type="project" value="UniProtKB-KW"/>
</dbReference>
<feature type="transmembrane region" description="Helical" evidence="10">
    <location>
        <begin position="83"/>
        <end position="103"/>
    </location>
</feature>
<dbReference type="GO" id="GO:0005886">
    <property type="term" value="C:plasma membrane"/>
    <property type="evidence" value="ECO:0007669"/>
    <property type="project" value="UniProtKB-SubCell"/>
</dbReference>
<evidence type="ECO:0000256" key="6">
    <source>
        <dbReference type="ARBA" id="ARBA00023303"/>
    </source>
</evidence>
<evidence type="ECO:0000256" key="2">
    <source>
        <dbReference type="ARBA" id="ARBA00022475"/>
    </source>
</evidence>
<comment type="subcellular location">
    <subcellularLocation>
        <location evidence="1 10">Cell membrane</location>
        <topology evidence="1 10">Multi-pass membrane protein</topology>
    </subcellularLocation>
</comment>
<evidence type="ECO:0000256" key="7">
    <source>
        <dbReference type="ARBA" id="ARBA00035120"/>
    </source>
</evidence>
<sequence>MNRVVREGLVVGFGASFGALVRFALTPLMASHPPAELLVTLGINIVGCFLMGLFDPPEFWGKGFLGGLTTFSAVSLASMQSSALFAAVYMFGTLAVAIVAWLLGDALRNRAGAPA</sequence>
<evidence type="ECO:0000256" key="5">
    <source>
        <dbReference type="ARBA" id="ARBA00023136"/>
    </source>
</evidence>
<evidence type="ECO:0000256" key="8">
    <source>
        <dbReference type="ARBA" id="ARBA00035585"/>
    </source>
</evidence>
<feature type="transmembrane region" description="Helical" evidence="10">
    <location>
        <begin position="59"/>
        <end position="77"/>
    </location>
</feature>
<comment type="function">
    <text evidence="9 10">Fluoride-specific ion channel. Important for reducing fluoride concentration in the cell, thus reducing its toxicity.</text>
</comment>
<evidence type="ECO:0000256" key="4">
    <source>
        <dbReference type="ARBA" id="ARBA00022989"/>
    </source>
</evidence>
<feature type="transmembrane region" description="Helical" evidence="10">
    <location>
        <begin position="37"/>
        <end position="54"/>
    </location>
</feature>
<keyword evidence="3 10" id="KW-0812">Transmembrane</keyword>
<dbReference type="GO" id="GO:0140114">
    <property type="term" value="P:cellular detoxification of fluoride"/>
    <property type="evidence" value="ECO:0007669"/>
    <property type="project" value="UniProtKB-UniRule"/>
</dbReference>
<dbReference type="Proteomes" id="UP000004208">
    <property type="component" value="Unassembled WGS sequence"/>
</dbReference>
<dbReference type="AlphaFoldDB" id="D7WBU4"/>
<keyword evidence="2 10" id="KW-1003">Cell membrane</keyword>
<dbReference type="eggNOG" id="COG0239">
    <property type="taxonomic scope" value="Bacteria"/>
</dbReference>
<protein>
    <recommendedName>
        <fullName evidence="10">Fluoride-specific ion channel FluC</fullName>
    </recommendedName>
</protein>
<organism evidence="11 12">
    <name type="scientific">Corynebacterium genitalium ATCC 33030</name>
    <dbReference type="NCBI Taxonomy" id="585529"/>
    <lineage>
        <taxon>Bacteria</taxon>
        <taxon>Bacillati</taxon>
        <taxon>Actinomycetota</taxon>
        <taxon>Actinomycetes</taxon>
        <taxon>Mycobacteriales</taxon>
        <taxon>Corynebacteriaceae</taxon>
        <taxon>Corynebacterium</taxon>
    </lineage>
</organism>
<evidence type="ECO:0000313" key="11">
    <source>
        <dbReference type="EMBL" id="EFK54573.1"/>
    </source>
</evidence>
<evidence type="ECO:0000256" key="9">
    <source>
        <dbReference type="ARBA" id="ARBA00049940"/>
    </source>
</evidence>
<proteinExistence type="inferred from homology"/>
<dbReference type="Pfam" id="PF02537">
    <property type="entry name" value="CRCB"/>
    <property type="match status" value="1"/>
</dbReference>
<accession>D7WBU4</accession>